<evidence type="ECO:0000313" key="2">
    <source>
        <dbReference type="EMBL" id="SDH95629.1"/>
    </source>
</evidence>
<name>A0A1G8GMK7_ANEMI</name>
<keyword evidence="1" id="KW-0812">Transmembrane</keyword>
<dbReference type="AlphaFoldDB" id="A0A1G8GMK7"/>
<reference evidence="2 3" key="1">
    <citation type="submission" date="2016-10" db="EMBL/GenBank/DDBJ databases">
        <authorList>
            <person name="de Groot N.N."/>
        </authorList>
    </citation>
    <scope>NUCLEOTIDE SEQUENCE [LARGE SCALE GENOMIC DNA]</scope>
    <source>
        <strain evidence="2 3">DSM 2895</strain>
    </source>
</reference>
<organism evidence="2 3">
    <name type="scientific">Aneurinibacillus migulanus</name>
    <name type="common">Bacillus migulanus</name>
    <dbReference type="NCBI Taxonomy" id="47500"/>
    <lineage>
        <taxon>Bacteria</taxon>
        <taxon>Bacillati</taxon>
        <taxon>Bacillota</taxon>
        <taxon>Bacilli</taxon>
        <taxon>Bacillales</taxon>
        <taxon>Paenibacillaceae</taxon>
        <taxon>Aneurinibacillus group</taxon>
        <taxon>Aneurinibacillus</taxon>
    </lineage>
</organism>
<feature type="transmembrane region" description="Helical" evidence="1">
    <location>
        <begin position="71"/>
        <end position="91"/>
    </location>
</feature>
<feature type="transmembrane region" description="Helical" evidence="1">
    <location>
        <begin position="7"/>
        <end position="27"/>
    </location>
</feature>
<dbReference type="Proteomes" id="UP000182836">
    <property type="component" value="Unassembled WGS sequence"/>
</dbReference>
<accession>A0A1G8GMK7</accession>
<keyword evidence="1" id="KW-1133">Transmembrane helix</keyword>
<feature type="transmembrane region" description="Helical" evidence="1">
    <location>
        <begin position="103"/>
        <end position="128"/>
    </location>
</feature>
<dbReference type="EMBL" id="FNED01000001">
    <property type="protein sequence ID" value="SDH95629.1"/>
    <property type="molecule type" value="Genomic_DNA"/>
</dbReference>
<dbReference type="RefSeq" id="WP_043067780.1">
    <property type="nucleotide sequence ID" value="NZ_BJOA01000218.1"/>
</dbReference>
<feature type="transmembrane region" description="Helical" evidence="1">
    <location>
        <begin position="47"/>
        <end position="64"/>
    </location>
</feature>
<proteinExistence type="predicted"/>
<dbReference type="GeneID" id="42307967"/>
<gene>
    <name evidence="2" type="ORF">SAMN04487909_10137</name>
</gene>
<evidence type="ECO:0000313" key="3">
    <source>
        <dbReference type="Proteomes" id="UP000182836"/>
    </source>
</evidence>
<keyword evidence="1" id="KW-0472">Membrane</keyword>
<evidence type="ECO:0000256" key="1">
    <source>
        <dbReference type="SAM" id="Phobius"/>
    </source>
</evidence>
<protein>
    <submittedName>
        <fullName evidence="2">Uncharacterized protein</fullName>
    </submittedName>
</protein>
<sequence length="135" mass="15686">MKNHISSVIDWIFLIFLLCTLLIQISFKMMLGADIPIVISKEEFDDFLYFSVWIFILSAAYIILKFKTNNGHKMAITTSALAFYLFIWILILKNTISNPHPQLLLYSAYIGIATNVLLMLTLLATFFYKRNWIHA</sequence>